<keyword evidence="4" id="KW-1162">Viral penetration into host cytoplasm</keyword>
<keyword evidence="13" id="KW-1185">Reference proteome</keyword>
<evidence type="ECO:0000256" key="4">
    <source>
        <dbReference type="ARBA" id="ARBA00022595"/>
    </source>
</evidence>
<organism evidence="12 13">
    <name type="scientific">Roseobacter phage CRP-361</name>
    <dbReference type="NCBI Taxonomy" id="3072848"/>
    <lineage>
        <taxon>Viruses</taxon>
        <taxon>Duplodnaviria</taxon>
        <taxon>Heunggongvirae</taxon>
        <taxon>Uroviricota</taxon>
        <taxon>Caudoviricetes</taxon>
        <taxon>Autographivirales</taxon>
        <taxon>Autographivirales incertae sedis</taxon>
        <taxon>Dynamenevirus</taxon>
        <taxon>Dynamenevirus CRP361</taxon>
    </lineage>
</organism>
<evidence type="ECO:0000256" key="6">
    <source>
        <dbReference type="ARBA" id="ARBA00022844"/>
    </source>
</evidence>
<keyword evidence="6" id="KW-0946">Virion</keyword>
<comment type="function">
    <text evidence="1">Forms the portal vertex of the capsid. This portal plays critical roles in head assembly, genome packaging, neck/tail attachment, and genome ejection. The portal protein multimerizes as a single ring-shaped homododecamer arranged around a central channel.</text>
</comment>
<keyword evidence="5" id="KW-1188">Viral release from host cell</keyword>
<evidence type="ECO:0000256" key="8">
    <source>
        <dbReference type="ARBA" id="ARBA00023009"/>
    </source>
</evidence>
<dbReference type="Proteomes" id="UP001304635">
    <property type="component" value="Segment"/>
</dbReference>
<feature type="compositionally biased region" description="Polar residues" evidence="11">
    <location>
        <begin position="501"/>
        <end position="511"/>
    </location>
</feature>
<feature type="region of interest" description="Disordered" evidence="11">
    <location>
        <begin position="489"/>
        <end position="517"/>
    </location>
</feature>
<evidence type="ECO:0000256" key="5">
    <source>
        <dbReference type="ARBA" id="ARBA00022612"/>
    </source>
</evidence>
<dbReference type="InterPro" id="IPR020991">
    <property type="entry name" value="Connector_podovirus"/>
</dbReference>
<evidence type="ECO:0000256" key="1">
    <source>
        <dbReference type="ARBA" id="ARBA00003421"/>
    </source>
</evidence>
<name>A0AAX3ZXI3_9CAUD</name>
<keyword evidence="8" id="KW-1171">Viral genome ejection through host cell envelope</keyword>
<keyword evidence="7" id="KW-0118">Viral capsid assembly</keyword>
<proteinExistence type="predicted"/>
<evidence type="ECO:0000256" key="10">
    <source>
        <dbReference type="ARBA" id="ARBA00023296"/>
    </source>
</evidence>
<dbReference type="Pfam" id="PF12236">
    <property type="entry name" value="Head-tail_con"/>
    <property type="match status" value="1"/>
</dbReference>
<accession>A0AAX3ZXI3</accession>
<evidence type="ECO:0000256" key="7">
    <source>
        <dbReference type="ARBA" id="ARBA00022950"/>
    </source>
</evidence>
<evidence type="ECO:0000256" key="11">
    <source>
        <dbReference type="SAM" id="MobiDB-lite"/>
    </source>
</evidence>
<evidence type="ECO:0000256" key="2">
    <source>
        <dbReference type="ARBA" id="ARBA00004328"/>
    </source>
</evidence>
<protein>
    <submittedName>
        <fullName evidence="12">Head-to-tail joining protein</fullName>
    </submittedName>
</protein>
<evidence type="ECO:0000313" key="13">
    <source>
        <dbReference type="Proteomes" id="UP001304635"/>
    </source>
</evidence>
<reference evidence="12 13" key="1">
    <citation type="submission" date="2023-08" db="EMBL/GenBank/DDBJ databases">
        <authorList>
            <person name="Du S."/>
            <person name="Wu Z."/>
            <person name="Wu Y."/>
            <person name="Yang M."/>
            <person name="Shao J."/>
            <person name="Liu H."/>
            <person name="Zhao Y."/>
            <person name="Zhang Z."/>
        </authorList>
    </citation>
    <scope>NUCLEOTIDE SEQUENCE [LARGE SCALE GENOMIC DNA]</scope>
</reference>
<gene>
    <name evidence="12" type="ORF">CRP361_gp29</name>
</gene>
<keyword evidence="9" id="KW-0231">Viral genome packaging</keyword>
<dbReference type="GO" id="GO:0099002">
    <property type="term" value="P:symbiont genome ejection through host cell envelope, short tail mechanism"/>
    <property type="evidence" value="ECO:0007669"/>
    <property type="project" value="UniProtKB-KW"/>
</dbReference>
<dbReference type="EMBL" id="OR420750">
    <property type="protein sequence ID" value="WMM95647.1"/>
    <property type="molecule type" value="Genomic_DNA"/>
</dbReference>
<evidence type="ECO:0000256" key="3">
    <source>
        <dbReference type="ARBA" id="ARBA00022470"/>
    </source>
</evidence>
<sequence>MSMGTAEARYRQLEQTRQSYLDRARDCSELTIPSLIPPDVHNETSDLYTPFQGIGARGVNNLASKLSIALMPPNSPFFRFMVEPYTLKEMAQDEAARTSIEQQLGEYERAVMSEIETSGDRVAMHEALKHLIVGGNVLLHVGADKTRVIHLDSYVVSRAPSGDVLEIVVVEHVSPNALDKATAANISGKLEGDEKTVEVYTHIERKNEFFNVYQEVKGTVVSGSKGRYKKGSVPFLPLRFSRIDGEDYGRGFVEELLGDLRSLEGLSQAIVEGAAAAAKVLFMVNPNGTTRMRTIAQAENTAIIEGNRNDVSVLQMDKFNDFRVAYQAMSGIEERLSQQFMLQSSVQRNGERVTAEEIRYLAGELEDTLSGIYSILSQEFQLPYVNRKIDVLTKAKKLPKLPDNVVKPTIVTGMEALGRGHDLRKLDMFIQGMTQALGPEVLQQYVNLQDYIKRRATALGIETEGLIKSQEQIAQEQQQAMQMQMMQQAGPGVMQEGAKQLGNSYVESQRQQGGGEG</sequence>
<dbReference type="GO" id="GO:0044423">
    <property type="term" value="C:virion component"/>
    <property type="evidence" value="ECO:0007669"/>
    <property type="project" value="UniProtKB-KW"/>
</dbReference>
<keyword evidence="10" id="KW-1160">Virus entry into host cell</keyword>
<evidence type="ECO:0000256" key="9">
    <source>
        <dbReference type="ARBA" id="ARBA00023219"/>
    </source>
</evidence>
<evidence type="ECO:0000313" key="12">
    <source>
        <dbReference type="EMBL" id="WMM95647.1"/>
    </source>
</evidence>
<comment type="subcellular location">
    <subcellularLocation>
        <location evidence="2">Virion</location>
    </subcellularLocation>
</comment>
<keyword evidence="3" id="KW-1244">Viral short tail ejection system</keyword>